<evidence type="ECO:0000313" key="2">
    <source>
        <dbReference type="EMBL" id="BAD82596.1"/>
    </source>
</evidence>
<protein>
    <submittedName>
        <fullName evidence="2">Uncharacterized protein</fullName>
    </submittedName>
</protein>
<organism evidence="2">
    <name type="scientific">Oryza sativa subsp. japonica</name>
    <name type="common">Rice</name>
    <dbReference type="NCBI Taxonomy" id="39947"/>
    <lineage>
        <taxon>Eukaryota</taxon>
        <taxon>Viridiplantae</taxon>
        <taxon>Streptophyta</taxon>
        <taxon>Embryophyta</taxon>
        <taxon>Tracheophyta</taxon>
        <taxon>Spermatophyta</taxon>
        <taxon>Magnoliopsida</taxon>
        <taxon>Liliopsida</taxon>
        <taxon>Poales</taxon>
        <taxon>Poaceae</taxon>
        <taxon>BOP clade</taxon>
        <taxon>Oryzoideae</taxon>
        <taxon>Oryzeae</taxon>
        <taxon>Oryzinae</taxon>
        <taxon>Oryza</taxon>
        <taxon>Oryza sativa</taxon>
    </lineage>
</organism>
<proteinExistence type="predicted"/>
<dbReference type="Proteomes" id="UP000817658">
    <property type="component" value="Chromosome 1"/>
</dbReference>
<sequence>MFAASIALIHQTERSAGAAATPSLHRSAEKPSSSPSTPVHLSHQGPAPTNHVAPGASLPLAGPFAFPRRTPRCPTPGFSMISPTAACPRFAWSRRPSSDLESESLPPLYFYSVELWKYELQKFGMADNHISLEEVAKYKSVITKEFRSEAKGYKFYNDFPFVDIFLKTRCIFRVTKSRRTVDIAISEFIVARRSVDVENLCEEKK</sequence>
<dbReference type="EMBL" id="AP003611">
    <property type="protein sequence ID" value="BAD82596.1"/>
    <property type="molecule type" value="Genomic_DNA"/>
</dbReference>
<name>Q5N7G0_ORYSJ</name>
<feature type="region of interest" description="Disordered" evidence="1">
    <location>
        <begin position="14"/>
        <end position="54"/>
    </location>
</feature>
<accession>Q5N7G0</accession>
<evidence type="ECO:0000256" key="1">
    <source>
        <dbReference type="SAM" id="MobiDB-lite"/>
    </source>
</evidence>
<reference evidence="2" key="1">
    <citation type="journal article" date="2002" name="Nature">
        <title>The genome sequence and structure of rice chromosome 1.</title>
        <authorList>
            <person name="Sasaki T."/>
            <person name="Matsumoto T."/>
            <person name="Yamamoto K."/>
            <person name="Sakata K."/>
            <person name="Baba T."/>
            <person name="Katayose Y."/>
            <person name="Wu J."/>
            <person name="Niimura Y."/>
            <person name="Cheng Z."/>
            <person name="Nagamura Y."/>
            <person name="Antonio B.A."/>
            <person name="Kanamori H."/>
            <person name="Hosokawa S."/>
            <person name="Masukawa M."/>
            <person name="Arikawa K."/>
            <person name="Chiden Y."/>
            <person name="Hayashi M."/>
            <person name="Okamoto M."/>
            <person name="Ando T."/>
            <person name="Aoki H."/>
            <person name="Arita K."/>
            <person name="Hamada M."/>
            <person name="Harada C."/>
            <person name="Hijishita S."/>
            <person name="Honda M."/>
            <person name="Ichikawa Y."/>
            <person name="Idonuma A."/>
            <person name="Iijima M."/>
            <person name="Ikeda M."/>
            <person name="Ikeno M."/>
            <person name="Itoh S."/>
            <person name="Itoh T."/>
            <person name="Itoh Y."/>
            <person name="Itoh Y."/>
            <person name="Iwabuchi A."/>
            <person name="Kamiya K."/>
            <person name="Karasawa W."/>
            <person name="Katagiri S."/>
            <person name="Kikuta A."/>
            <person name="Kobayashi N."/>
            <person name="Kono I."/>
            <person name="Machita K."/>
            <person name="Maehara T."/>
            <person name="Mizuno H."/>
            <person name="Mizubayashi T."/>
            <person name="Mukai Y."/>
            <person name="Nagasaki H."/>
            <person name="Nakashima M."/>
            <person name="Nakama Y."/>
            <person name="Nakamichi Y."/>
            <person name="Nakamura M."/>
            <person name="Namiki N."/>
            <person name="Negishi M."/>
            <person name="Ohta I."/>
            <person name="Ono N."/>
            <person name="Saji S."/>
            <person name="Sakai K."/>
            <person name="Shibata M."/>
            <person name="Shimokawa T."/>
            <person name="Shomura A."/>
            <person name="Song J."/>
            <person name="Takazaki Y."/>
            <person name="Terasawa K."/>
            <person name="Tsuji K."/>
            <person name="Waki K."/>
            <person name="Yamagata H."/>
            <person name="Yamane H."/>
            <person name="Yoshiki S."/>
            <person name="Yoshihara R."/>
            <person name="Yukawa K."/>
            <person name="Zhong H."/>
            <person name="Iwama H."/>
            <person name="Endo T."/>
            <person name="Ito H."/>
            <person name="Hahn J.H."/>
            <person name="Kim H.I."/>
            <person name="Eun M.Y."/>
            <person name="Yano M."/>
            <person name="Jiang J."/>
            <person name="Gojobori T."/>
        </authorList>
    </citation>
    <scope>NUCLEOTIDE SEQUENCE [LARGE SCALE GENOMIC DNA]</scope>
</reference>
<dbReference type="AlphaFoldDB" id="Q5N7G0"/>
<gene>
    <name evidence="2" type="primary">P0423B08.34</name>
</gene>
<dbReference type="HOGENOM" id="CLU_2243470_0_0_1"/>
<feature type="compositionally biased region" description="Polar residues" evidence="1">
    <location>
        <begin position="30"/>
        <end position="39"/>
    </location>
</feature>